<gene>
    <name evidence="1" type="ORF">LOY88_002373</name>
</gene>
<sequence>MPITPLEEVTASAIGSTSAVPDPCSVVKELIDNALDAKAKAVYVEISSNTLDVIQVKDNGCGIPRSDITLLCKRNCTSKIQTLDDLRNLGGNSLGFRGQALASIAEMSECVIITTREASELAAISLKFGRTGQLLSEATVPQPIGTSIRVSNFLKYFPVRQSAFLKSPSSTLSRVKKMLQQYALCRPYIRFSLKILKQSSVWVYAPNEKPSLFDAILKIFGGDVAAQCVFVESDVADSCLPNYNGTSTLCSKIQAIVPKPDSNISSLTNKGQYVYVDGRPLSGSKGILKDILKLFKSHTRRVFQQASVSQAAGAFIYLHIFCPPGTCDVNVESLKDDVIFEDPAMILRLADTLFQRAYGKENFPGEASIDISDRSTPAPGLPNSTENILAIPEPLTPFTIEHSPEVSPQVFSQLLSDCQKGKRAATHSPLKSSLGLCTVPHSREDCNVNPWTIAKRNSTIIDPIPHLPTPSRSVGLPIFRGRNYLANTHVTGRATNPGNFSPVETSPTPVRRATTQITGQQEYRQSKIISTPHYQDARPATAIQLFSISQPVSPTTASFPDRLQEARDGSFPLDLEGRFGKDTIILASPSCPALPSPVKEQVLSGPSGQPSSEFADEPRTLQQNTYSIQPFPLNESLSFERRKKEILQSRRNKLKQQSTHITENKQKRSLSPNGLRARNTVLNFSPSGQLSVKPIFPYPQRISHPLLVVEQEVPNEVPLPVKHISASLLQSHSAKQTQMSPISQIIDNRMPLDGISNQPTIHHLALMGSGSVDFWASVSRVLQVDTYVQAGSICSSFLTTSTPTDTVRQWNEKAMSLIENRLSRYCSP</sequence>
<dbReference type="EMBL" id="JALBCA010000027">
    <property type="protein sequence ID" value="KAI2388999.1"/>
    <property type="molecule type" value="Genomic_DNA"/>
</dbReference>
<reference evidence="1" key="1">
    <citation type="journal article" date="2022" name="bioRxiv">
        <title>Population genetic analysis of Ophidiomyces ophidiicola, the causative agent of snake fungal disease, indicates recent introductions to the USA.</title>
        <authorList>
            <person name="Ladner J.T."/>
            <person name="Palmer J.M."/>
            <person name="Ettinger C.L."/>
            <person name="Stajich J.E."/>
            <person name="Farrell T.M."/>
            <person name="Glorioso B.M."/>
            <person name="Lawson B."/>
            <person name="Price S.J."/>
            <person name="Stengle A.G."/>
            <person name="Grear D.A."/>
            <person name="Lorch J.M."/>
        </authorList>
    </citation>
    <scope>NUCLEOTIDE SEQUENCE</scope>
    <source>
        <strain evidence="1">NWHC 24266-5</strain>
    </source>
</reference>
<comment type="caution">
    <text evidence="1">The sequence shown here is derived from an EMBL/GenBank/DDBJ whole genome shotgun (WGS) entry which is preliminary data.</text>
</comment>
<name>A0ACB8V1M1_9EURO</name>
<accession>A0ACB8V1M1</accession>
<evidence type="ECO:0000313" key="1">
    <source>
        <dbReference type="EMBL" id="KAI2388999.1"/>
    </source>
</evidence>
<organism evidence="1">
    <name type="scientific">Ophidiomyces ophidiicola</name>
    <dbReference type="NCBI Taxonomy" id="1387563"/>
    <lineage>
        <taxon>Eukaryota</taxon>
        <taxon>Fungi</taxon>
        <taxon>Dikarya</taxon>
        <taxon>Ascomycota</taxon>
        <taxon>Pezizomycotina</taxon>
        <taxon>Eurotiomycetes</taxon>
        <taxon>Eurotiomycetidae</taxon>
        <taxon>Onygenales</taxon>
        <taxon>Onygenaceae</taxon>
        <taxon>Ophidiomyces</taxon>
    </lineage>
</organism>
<protein>
    <submittedName>
        <fullName evidence="1">Uncharacterized protein</fullName>
    </submittedName>
</protein>
<proteinExistence type="predicted"/>